<feature type="compositionally biased region" description="Acidic residues" evidence="3">
    <location>
        <begin position="122"/>
        <end position="144"/>
    </location>
</feature>
<dbReference type="OrthoDB" id="7065464at2"/>
<dbReference type="InterPro" id="IPR036701">
    <property type="entry name" value="RraB-like_sf"/>
</dbReference>
<gene>
    <name evidence="2 5" type="primary">rraB</name>
    <name evidence="5" type="ORF">FN961_02845</name>
</gene>
<dbReference type="RefSeq" id="WP_143563027.1">
    <property type="nucleotide sequence ID" value="NZ_BMPL01000002.1"/>
</dbReference>
<dbReference type="SUPFAM" id="SSF89946">
    <property type="entry name" value="Hypothetical protein VC0424"/>
    <property type="match status" value="1"/>
</dbReference>
<dbReference type="EMBL" id="VKGK01000002">
    <property type="protein sequence ID" value="TRY15932.1"/>
    <property type="molecule type" value="Genomic_DNA"/>
</dbReference>
<feature type="region of interest" description="Disordered" evidence="3">
    <location>
        <begin position="122"/>
        <end position="154"/>
    </location>
</feature>
<evidence type="ECO:0000256" key="1">
    <source>
        <dbReference type="ARBA" id="ARBA00022490"/>
    </source>
</evidence>
<feature type="domain" description="Regulator of ribonuclease activity B" evidence="4">
    <location>
        <begin position="12"/>
        <end position="113"/>
    </location>
</feature>
<dbReference type="InterPro" id="IPR009671">
    <property type="entry name" value="RraB_dom"/>
</dbReference>
<dbReference type="GO" id="GO:0060698">
    <property type="term" value="F:endoribonuclease inhibitor activity"/>
    <property type="evidence" value="ECO:0007669"/>
    <property type="project" value="UniProtKB-UniRule"/>
</dbReference>
<sequence length="154" mass="17536">MSIDRLLKAQKQENQEIVTAILDDGSNTSAEYTIEHHFASDNFDRLEKAAVDAFKAGFEVSDAEEVELEDGSVILCFDAIAHHLLDVDLLDKACESLLLLAAKHKVDYDGWGTYFIDENGEEIREEDFEDGEFEDDDYEDDDFEAQEKKKNPLH</sequence>
<dbReference type="InterPro" id="IPR016716">
    <property type="entry name" value="RraB"/>
</dbReference>
<comment type="function">
    <text evidence="2">Globally modulates RNA abundance by binding to RNase E (Rne) and regulating its endonucleolytic activity. Can modulate Rne action in a substrate-dependent manner by altering the composition of the degradosome.</text>
</comment>
<proteinExistence type="inferred from homology"/>
<dbReference type="Gene3D" id="3.30.70.970">
    <property type="entry name" value="RraB-like"/>
    <property type="match status" value="1"/>
</dbReference>
<dbReference type="NCBIfam" id="NF008393">
    <property type="entry name" value="PRK11191.1"/>
    <property type="match status" value="1"/>
</dbReference>
<evidence type="ECO:0000256" key="2">
    <source>
        <dbReference type="HAMAP-Rule" id="MF_01888"/>
    </source>
</evidence>
<evidence type="ECO:0000313" key="5">
    <source>
        <dbReference type="EMBL" id="TRY15932.1"/>
    </source>
</evidence>
<dbReference type="AlphaFoldDB" id="A0A553JU08"/>
<dbReference type="Pfam" id="PF06877">
    <property type="entry name" value="RraB"/>
    <property type="match status" value="1"/>
</dbReference>
<reference evidence="6" key="1">
    <citation type="submission" date="2019-07" db="EMBL/GenBank/DDBJ databases">
        <title>Shewanella sp. YLB-08 draft genomic sequence.</title>
        <authorList>
            <person name="Yu L."/>
        </authorList>
    </citation>
    <scope>NUCLEOTIDE SEQUENCE [LARGE SCALE GENOMIC DNA]</scope>
    <source>
        <strain evidence="6">JCM 20706</strain>
    </source>
</reference>
<accession>A0A553JU08</accession>
<organism evidence="5 6">
    <name type="scientific">Shewanella hanedai</name>
    <name type="common">Alteromonas hanedai</name>
    <dbReference type="NCBI Taxonomy" id="25"/>
    <lineage>
        <taxon>Bacteria</taxon>
        <taxon>Pseudomonadati</taxon>
        <taxon>Pseudomonadota</taxon>
        <taxon>Gammaproteobacteria</taxon>
        <taxon>Alteromonadales</taxon>
        <taxon>Shewanellaceae</taxon>
        <taxon>Shewanella</taxon>
    </lineage>
</organism>
<dbReference type="PIRSF" id="PIRSF018193">
    <property type="entry name" value="UCP018193"/>
    <property type="match status" value="1"/>
</dbReference>
<feature type="compositionally biased region" description="Basic and acidic residues" evidence="3">
    <location>
        <begin position="145"/>
        <end position="154"/>
    </location>
</feature>
<name>A0A553JU08_SHEHA</name>
<keyword evidence="6" id="KW-1185">Reference proteome</keyword>
<dbReference type="HAMAP" id="MF_01888">
    <property type="entry name" value="RraB"/>
    <property type="match status" value="1"/>
</dbReference>
<dbReference type="GO" id="GO:0019899">
    <property type="term" value="F:enzyme binding"/>
    <property type="evidence" value="ECO:0007669"/>
    <property type="project" value="UniProtKB-UniRule"/>
</dbReference>
<evidence type="ECO:0000259" key="4">
    <source>
        <dbReference type="Pfam" id="PF06877"/>
    </source>
</evidence>
<evidence type="ECO:0000256" key="3">
    <source>
        <dbReference type="SAM" id="MobiDB-lite"/>
    </source>
</evidence>
<comment type="caution">
    <text evidence="5">The sequence shown here is derived from an EMBL/GenBank/DDBJ whole genome shotgun (WGS) entry which is preliminary data.</text>
</comment>
<comment type="subcellular location">
    <subcellularLocation>
        <location evidence="2">Cytoplasm</location>
    </subcellularLocation>
</comment>
<comment type="similarity">
    <text evidence="2">Belongs to the RraB family.</text>
</comment>
<evidence type="ECO:0000313" key="6">
    <source>
        <dbReference type="Proteomes" id="UP000318126"/>
    </source>
</evidence>
<dbReference type="Proteomes" id="UP000318126">
    <property type="component" value="Unassembled WGS sequence"/>
</dbReference>
<keyword evidence="1 2" id="KW-0963">Cytoplasm</keyword>
<protein>
    <recommendedName>
        <fullName evidence="2">Regulator of ribonuclease activity B</fullName>
    </recommendedName>
</protein>
<dbReference type="GO" id="GO:0005737">
    <property type="term" value="C:cytoplasm"/>
    <property type="evidence" value="ECO:0007669"/>
    <property type="project" value="UniProtKB-SubCell"/>
</dbReference>
<comment type="subunit">
    <text evidence="2">Interacts with the C-terminal region of Rne.</text>
</comment>